<evidence type="ECO:0000259" key="5">
    <source>
        <dbReference type="Pfam" id="PF21391"/>
    </source>
</evidence>
<evidence type="ECO:0000256" key="4">
    <source>
        <dbReference type="PIRSR" id="PIRSR602129-50"/>
    </source>
</evidence>
<proteinExistence type="predicted"/>
<keyword evidence="2 4" id="KW-0663">Pyridoxal phosphate</keyword>
<dbReference type="GO" id="GO:0019752">
    <property type="term" value="P:carboxylic acid metabolic process"/>
    <property type="evidence" value="ECO:0007669"/>
    <property type="project" value="InterPro"/>
</dbReference>
<dbReference type="PANTHER" id="PTHR42735:SF4">
    <property type="entry name" value="PYRIDOXAL PHOSPHATE-DEPENDENT DECARBOXYLASE FAMILY PROTEIN"/>
    <property type="match status" value="1"/>
</dbReference>
<dbReference type="InterPro" id="IPR015424">
    <property type="entry name" value="PyrdxlP-dep_Trfase"/>
</dbReference>
<dbReference type="InterPro" id="IPR049373">
    <property type="entry name" value="TyrDC_C"/>
</dbReference>
<evidence type="ECO:0000256" key="3">
    <source>
        <dbReference type="ARBA" id="ARBA00023239"/>
    </source>
</evidence>
<organism evidence="6 7">
    <name type="scientific">Rhodanobacter lindaniclasticus</name>
    <dbReference type="NCBI Taxonomy" id="75310"/>
    <lineage>
        <taxon>Bacteria</taxon>
        <taxon>Pseudomonadati</taxon>
        <taxon>Pseudomonadota</taxon>
        <taxon>Gammaproteobacteria</taxon>
        <taxon>Lysobacterales</taxon>
        <taxon>Rhodanobacteraceae</taxon>
        <taxon>Rhodanobacter</taxon>
    </lineage>
</organism>
<dbReference type="Pfam" id="PF00282">
    <property type="entry name" value="Pyridoxal_deC"/>
    <property type="match status" value="1"/>
</dbReference>
<keyword evidence="7" id="KW-1185">Reference proteome</keyword>
<keyword evidence="3" id="KW-0456">Lyase</keyword>
<dbReference type="EMBL" id="MWIO01000014">
    <property type="protein sequence ID" value="THD08716.1"/>
    <property type="molecule type" value="Genomic_DNA"/>
</dbReference>
<evidence type="ECO:0000313" key="6">
    <source>
        <dbReference type="EMBL" id="THD08716.1"/>
    </source>
</evidence>
<dbReference type="GO" id="GO:0030170">
    <property type="term" value="F:pyridoxal phosphate binding"/>
    <property type="evidence" value="ECO:0007669"/>
    <property type="project" value="InterPro"/>
</dbReference>
<gene>
    <name evidence="6" type="ORF">B1991_05185</name>
</gene>
<name>A0A4S3KJ36_9GAMM</name>
<evidence type="ECO:0000256" key="1">
    <source>
        <dbReference type="ARBA" id="ARBA00001933"/>
    </source>
</evidence>
<reference evidence="6 7" key="1">
    <citation type="submission" date="2017-02" db="EMBL/GenBank/DDBJ databases">
        <title>Whole genome sequencing of Rhodanobacter lindaniclasticus DSM 17932.</title>
        <authorList>
            <person name="Kumar S."/>
            <person name="Patil P."/>
            <person name="Patil P.B."/>
        </authorList>
    </citation>
    <scope>NUCLEOTIDE SEQUENCE [LARGE SCALE GENOMIC DNA]</scope>
    <source>
        <strain evidence="6 7">DSM 17932</strain>
    </source>
</reference>
<dbReference type="SUPFAM" id="SSF53383">
    <property type="entry name" value="PLP-dependent transferases"/>
    <property type="match status" value="1"/>
</dbReference>
<dbReference type="Gene3D" id="3.40.640.10">
    <property type="entry name" value="Type I PLP-dependent aspartate aminotransferase-like (Major domain)"/>
    <property type="match status" value="1"/>
</dbReference>
<dbReference type="Pfam" id="PF21391">
    <property type="entry name" value="tyr_de_CO2_C"/>
    <property type="match status" value="1"/>
</dbReference>
<feature type="domain" description="L-tyrosine decarboxylase C-terminal" evidence="5">
    <location>
        <begin position="523"/>
        <end position="631"/>
    </location>
</feature>
<dbReference type="PANTHER" id="PTHR42735">
    <property type="match status" value="1"/>
</dbReference>
<comment type="caution">
    <text evidence="6">The sequence shown here is derived from an EMBL/GenBank/DDBJ whole genome shotgun (WGS) entry which is preliminary data.</text>
</comment>
<evidence type="ECO:0000313" key="7">
    <source>
        <dbReference type="Proteomes" id="UP000306317"/>
    </source>
</evidence>
<dbReference type="Proteomes" id="UP000306317">
    <property type="component" value="Unassembled WGS sequence"/>
</dbReference>
<accession>A0A4S3KJ36</accession>
<evidence type="ECO:0000256" key="2">
    <source>
        <dbReference type="ARBA" id="ARBA00022898"/>
    </source>
</evidence>
<comment type="cofactor">
    <cofactor evidence="1 4">
        <name>pyridoxal 5'-phosphate</name>
        <dbReference type="ChEBI" id="CHEBI:597326"/>
    </cofactor>
</comment>
<protein>
    <submittedName>
        <fullName evidence="6">Pyridoxal-dependent decarboxylase</fullName>
    </submittedName>
</protein>
<dbReference type="InterPro" id="IPR050477">
    <property type="entry name" value="GrpII_AminoAcid_Decarb"/>
</dbReference>
<dbReference type="InterPro" id="IPR015421">
    <property type="entry name" value="PyrdxlP-dep_Trfase_major"/>
</dbReference>
<dbReference type="InterPro" id="IPR002129">
    <property type="entry name" value="PyrdxlP-dep_de-COase"/>
</dbReference>
<sequence>MSAAQPFNHDVSRDHTLDACFLGPYGENDTLLEKMLVEFLRDHVYWRRNFHPEDPPAIGTGAAHHPDYLAFESRMRRELHQLSAALKKSVPFHSPRYIGHMASDLLLPGLAAQMLTLPYNPNNVSEDAAPVTVDMEVQAGLQLARMLGYPHDPAQDACAFGHLTSGGTLANYQALRLALALKAFPVALRAAQVPDLDLPHDDWTAFNLAQADGITLLTAWQGWLAAQTPAERVRWLQRVERERIEQRGLVGFFAAHPDLKLPLVLAPVTAHYSWSKGVKLLGLGRDQLELLPTDGMRLDGAALRDTLERCAREHQPVLMCVSVLGGTEYGTIDPIDQVLAAREASRGRGLDFAVHVDAAWGGYLATVFRHEDGSLRTRDEVAADYVQFPTPAVHAAFAALGNTDSATVDPHKLGYLPYGSGAFVCRDHRAMALLAERADYVFHGGTPKDYLARYRSLGQFIPEGSKSGAAAAAVYVTHKVLPLDHAHFGALPRATVRAAETFHARAQRFALELADGVHALVPFAPDSNLVCLALNPRGNTSVATANAFVRALHDELRCDPRQPLQTKEFFGSVTSLRADMLGTAQTARIFAALGLDPASFVADDDRLLILRHTLMNPFLIDHENGISYIDRYFDFLARRVHSLLATTAVPP</sequence>
<dbReference type="RefSeq" id="WP_136257638.1">
    <property type="nucleotide sequence ID" value="NZ_MWIO01000014.1"/>
</dbReference>
<dbReference type="GO" id="GO:0016830">
    <property type="term" value="F:carbon-carbon lyase activity"/>
    <property type="evidence" value="ECO:0007669"/>
    <property type="project" value="InterPro"/>
</dbReference>
<feature type="modified residue" description="N6-(pyridoxal phosphate)lysine" evidence="4">
    <location>
        <position position="412"/>
    </location>
</feature>
<dbReference type="AlphaFoldDB" id="A0A4S3KJ36"/>
<dbReference type="OrthoDB" id="9803665at2"/>